<organism evidence="2 3">
    <name type="scientific">Erwinia phage pEa_SNUABM_1</name>
    <dbReference type="NCBI Taxonomy" id="2869543"/>
    <lineage>
        <taxon>Viruses</taxon>
        <taxon>Duplodnaviria</taxon>
        <taxon>Heunggongvirae</taxon>
        <taxon>Uroviricota</taxon>
        <taxon>Caudoviricetes</taxon>
        <taxon>Alexandravirus</taxon>
        <taxon>Alexandravirus SNUABM1</taxon>
    </lineage>
</organism>
<accession>A0AAE7XLL4</accession>
<evidence type="ECO:0000313" key="2">
    <source>
        <dbReference type="EMBL" id="QZE57466.1"/>
    </source>
</evidence>
<gene>
    <name evidence="2" type="ORF">pEaSNUABM1_00257</name>
</gene>
<keyword evidence="3" id="KW-1185">Reference proteome</keyword>
<feature type="compositionally biased region" description="Basic and acidic residues" evidence="1">
    <location>
        <begin position="50"/>
        <end position="79"/>
    </location>
</feature>
<evidence type="ECO:0000256" key="1">
    <source>
        <dbReference type="SAM" id="MobiDB-lite"/>
    </source>
</evidence>
<dbReference type="Proteomes" id="UP000827973">
    <property type="component" value="Segment"/>
</dbReference>
<dbReference type="EMBL" id="MZ443776">
    <property type="protein sequence ID" value="QZE57466.1"/>
    <property type="molecule type" value="Genomic_DNA"/>
</dbReference>
<name>A0AAE7XLL4_9CAUD</name>
<sequence length="86" mass="10176">MIHYTRDELEEMDVVELDQIASDRGLLDDFDEEDDQDEHMLVGLILDDQNEQRMAEEDAADKQRAEDDRDPRINRREDQDGSDDYC</sequence>
<protein>
    <submittedName>
        <fullName evidence="2">Uncharacterized protein</fullName>
    </submittedName>
</protein>
<proteinExistence type="predicted"/>
<evidence type="ECO:0000313" key="3">
    <source>
        <dbReference type="Proteomes" id="UP000827973"/>
    </source>
</evidence>
<reference evidence="2 3" key="1">
    <citation type="submission" date="2021-06" db="EMBL/GenBank/DDBJ databases">
        <title>Complete genome sequence of Erwinia phage pEa_SNUABM_1.</title>
        <authorList>
            <person name="Kim S.G."/>
            <person name="Park S.C."/>
        </authorList>
    </citation>
    <scope>NUCLEOTIDE SEQUENCE [LARGE SCALE GENOMIC DNA]</scope>
</reference>
<feature type="region of interest" description="Disordered" evidence="1">
    <location>
        <begin position="44"/>
        <end position="86"/>
    </location>
</feature>